<name>C0E5E3_9CORY</name>
<gene>
    <name evidence="1" type="ORF">CORMATOL_02220</name>
</gene>
<dbReference type="Proteomes" id="UP000006247">
    <property type="component" value="Unassembled WGS sequence"/>
</dbReference>
<dbReference type="HOGENOM" id="CLU_3151804_0_0_11"/>
<dbReference type="EMBL" id="ACEB01000031">
    <property type="protein sequence ID" value="EEG26328.1"/>
    <property type="molecule type" value="Genomic_DNA"/>
</dbReference>
<proteinExistence type="predicted"/>
<protein>
    <submittedName>
        <fullName evidence="1">Uncharacterized protein</fullName>
    </submittedName>
</protein>
<comment type="caution">
    <text evidence="1">The sequence shown here is derived from an EMBL/GenBank/DDBJ whole genome shotgun (WGS) entry which is preliminary data.</text>
</comment>
<reference evidence="1 2" key="1">
    <citation type="submission" date="2009-01" db="EMBL/GenBank/DDBJ databases">
        <authorList>
            <person name="Fulton L."/>
            <person name="Clifton S."/>
            <person name="Chinwalla A.T."/>
            <person name="Mitreva M."/>
            <person name="Sodergren E."/>
            <person name="Weinstock G."/>
            <person name="Clifton S."/>
            <person name="Dooling D.J."/>
            <person name="Fulton B."/>
            <person name="Minx P."/>
            <person name="Pepin K.H."/>
            <person name="Johnson M."/>
            <person name="Bhonagiri V."/>
            <person name="Nash W.E."/>
            <person name="Mardis E.R."/>
            <person name="Wilson R.K."/>
        </authorList>
    </citation>
    <scope>NUCLEOTIDE SEQUENCE [LARGE SCALE GENOMIC DNA]</scope>
    <source>
        <strain evidence="1 2">ATCC 33806</strain>
    </source>
</reference>
<accession>C0E5E3</accession>
<sequence>MVLLCGVAGMRHADAGGFGKNLRTWVPTSNLVPRRSCDTVNTTTTIVT</sequence>
<organism evidence="1 2">
    <name type="scientific">Corynebacterium matruchotii ATCC 33806</name>
    <dbReference type="NCBI Taxonomy" id="566549"/>
    <lineage>
        <taxon>Bacteria</taxon>
        <taxon>Bacillati</taxon>
        <taxon>Actinomycetota</taxon>
        <taxon>Actinomycetes</taxon>
        <taxon>Mycobacteriales</taxon>
        <taxon>Corynebacteriaceae</taxon>
        <taxon>Corynebacterium</taxon>
    </lineage>
</organism>
<evidence type="ECO:0000313" key="1">
    <source>
        <dbReference type="EMBL" id="EEG26328.1"/>
    </source>
</evidence>
<evidence type="ECO:0000313" key="2">
    <source>
        <dbReference type="Proteomes" id="UP000006247"/>
    </source>
</evidence>
<dbReference type="AlphaFoldDB" id="C0E5E3"/>